<accession>A0A8B7YSD9</accession>
<sequence length="671" mass="75375">MEMKLSHLIASQPQLRCCGWSHILRAGLIADLMMAASCQFTYLTVAVLLSILHSSFCFVGKKKVLADVTSNKLTREHDGSFGLWSFHGMAAESHAQQTVFTYNADLLSTNGSQHISIASTLYPWMGLTSDQDPLFQEYLFLQGRTAGIDGFLLEWGHMNHSSNAALLQLLRIAKKYGAFTLGINWCDHWLTKELKNKTSAEVVNAFHSNLQYLVDSVFIHGPDVMLYHGNHPVIFIFGGGLTSKQFAELLNKPLSLPPDMATPIWIGCYLNFASSPALWEEWGRLLNGTFGWAPFVERPTPANMSEWDYYGTVEDAVQYQRNLSEFGSDCVANASCVLWCGSVSPGFDNRGCAGWGRSLRYLPRFDLETHHRSTYIAQWEFYIELASSPDVLIIPTMNDFPEATVLLPTSPSLGTLHSTAWLSAKWKNISMDIRGVSLPATWFSLYSQAMFHRLTPRVNVSHIILALEETALLINSTLYIKASSCLHHIRKSLQKLTSQLKVTNMTLDLPSKGLYPTVKPTTEAGSYVVRKTEGLFLAVDEARAAVLRAANFKGLLRFEYRLQEQTFSHLRVYSSTSRQDRQPRRELLASRYPGSGRHGELYIRYGDYAEVCDIMVASSGTWESAVVALYKVNQAWDHSAEHSSDLYFVADHSFLLRNISLEFQIFSVDSS</sequence>
<evidence type="ECO:0000313" key="1">
    <source>
        <dbReference type="Proteomes" id="UP000694845"/>
    </source>
</evidence>
<organism evidence="1 2">
    <name type="scientific">Acanthaster planci</name>
    <name type="common">Crown-of-thorns starfish</name>
    <dbReference type="NCBI Taxonomy" id="133434"/>
    <lineage>
        <taxon>Eukaryota</taxon>
        <taxon>Metazoa</taxon>
        <taxon>Echinodermata</taxon>
        <taxon>Eleutherozoa</taxon>
        <taxon>Asterozoa</taxon>
        <taxon>Asteroidea</taxon>
        <taxon>Valvatacea</taxon>
        <taxon>Valvatida</taxon>
        <taxon>Acanthasteridae</taxon>
        <taxon>Acanthaster</taxon>
    </lineage>
</organism>
<proteinExistence type="predicted"/>
<keyword evidence="1" id="KW-1185">Reference proteome</keyword>
<dbReference type="RefSeq" id="XP_022095380.1">
    <property type="nucleotide sequence ID" value="XM_022239688.1"/>
</dbReference>
<dbReference type="AlphaFoldDB" id="A0A8B7YSD9"/>
<protein>
    <submittedName>
        <fullName evidence="2">Uncharacterized protein LOC110981791 isoform X1</fullName>
    </submittedName>
</protein>
<dbReference type="Proteomes" id="UP000694845">
    <property type="component" value="Unplaced"/>
</dbReference>
<dbReference type="GeneID" id="110981791"/>
<dbReference type="OrthoDB" id="10021079at2759"/>
<reference evidence="2" key="1">
    <citation type="submission" date="2025-08" db="UniProtKB">
        <authorList>
            <consortium name="RefSeq"/>
        </authorList>
    </citation>
    <scope>IDENTIFICATION</scope>
</reference>
<evidence type="ECO:0000313" key="2">
    <source>
        <dbReference type="RefSeq" id="XP_022095380.1"/>
    </source>
</evidence>
<gene>
    <name evidence="2" type="primary">LOC110981791</name>
</gene>
<dbReference type="KEGG" id="aplc:110981791"/>
<dbReference type="Gene3D" id="3.20.20.80">
    <property type="entry name" value="Glycosidases"/>
    <property type="match status" value="1"/>
</dbReference>
<name>A0A8B7YSD9_ACAPL</name>